<feature type="compositionally biased region" description="Polar residues" evidence="1">
    <location>
        <begin position="465"/>
        <end position="474"/>
    </location>
</feature>
<evidence type="ECO:0000313" key="3">
    <source>
        <dbReference type="Proteomes" id="UP000095300"/>
    </source>
</evidence>
<feature type="compositionally biased region" description="Low complexity" evidence="1">
    <location>
        <begin position="55"/>
        <end position="67"/>
    </location>
</feature>
<dbReference type="AlphaFoldDB" id="A0A1I8NQN1"/>
<proteinExistence type="predicted"/>
<protein>
    <submittedName>
        <fullName evidence="2">Uncharacterized protein</fullName>
    </submittedName>
</protein>
<feature type="region of interest" description="Disordered" evidence="1">
    <location>
        <begin position="440"/>
        <end position="513"/>
    </location>
</feature>
<gene>
    <name evidence="2" type="primary">106090184</name>
</gene>
<evidence type="ECO:0000256" key="1">
    <source>
        <dbReference type="SAM" id="MobiDB-lite"/>
    </source>
</evidence>
<feature type="compositionally biased region" description="Polar residues" evidence="1">
    <location>
        <begin position="704"/>
        <end position="716"/>
    </location>
</feature>
<reference evidence="2" key="2">
    <citation type="submission" date="2020-05" db="UniProtKB">
        <authorList>
            <consortium name="EnsemblMetazoa"/>
        </authorList>
    </citation>
    <scope>IDENTIFICATION</scope>
    <source>
        <strain evidence="2">USDA</strain>
    </source>
</reference>
<dbReference type="KEGG" id="scac:106090184"/>
<feature type="compositionally biased region" description="Pro residues" evidence="1">
    <location>
        <begin position="1"/>
        <end position="10"/>
    </location>
</feature>
<accession>A0A1I8NQN1</accession>
<name>A0A1I8NQN1_STOCA</name>
<feature type="region of interest" description="Disordered" evidence="1">
    <location>
        <begin position="349"/>
        <end position="408"/>
    </location>
</feature>
<feature type="compositionally biased region" description="Basic and acidic residues" evidence="1">
    <location>
        <begin position="27"/>
        <end position="40"/>
    </location>
</feature>
<feature type="region of interest" description="Disordered" evidence="1">
    <location>
        <begin position="120"/>
        <end position="210"/>
    </location>
</feature>
<feature type="compositionally biased region" description="Acidic residues" evidence="1">
    <location>
        <begin position="441"/>
        <end position="455"/>
    </location>
</feature>
<sequence length="944" mass="104763">MGDPSPPPTTPSEQQSNNKNNGKPHSSRSDASEGGGDKQSEAGAGSTTNQEFRQNHPQPQQPSSRQQPPMPHELTAEWTVRAQLRFARAGETVRKDFSTNDPINPVRVVYKWSTLDADGTAADGEERHDDKHSDVFKRNSSRSSGYSHETGKGKSRKDCRKEESFRSTTSSTTLYGGADSAFSGSNTSHRKRKTVDPNKTPEPDDDTAAPFYGTRCRSTCNIIVSAVADFLPPPGLNIDEVDDNEVARHMSRSLIREEEPDPFVFNTTACYTVLPEKSFDEDSYTRSQKSKTYPGSGRILNLRDAICQTSDTETRYFEEYEHRRYKASHSPLERRDSRRHYDQRRATTEALMQQPHSYGSDVNEGNTLRPSYMPSSPSPAFKSTSMPRIPSIEGEDVSAGPSSHAMGSLPAFMASNKTVQSATEGQKKPRTVHIDVYCTGSEDEDHADAESSSESEDNRRHDQESNSTFQTVLDNEQMRLRHQRITGGSLPRRLGGQQQQQQKVSNAGAQPGASTHIGGDLHLGHGITTSNTTDEVNESKQLLFRKHIGDQRAIKLANLRQKYLRQSSDDALSMGYPSSTRSTVRDNTCSSLSSVLAGHDVVDTPTWKETDDNEDYSLTKSDSFEYENAMDRLRIRQMERLWSRSHSKEDEPTQQQVQAGQYLQTHPGGGLHHLQTISEVNTNTPQRVSPFRGGSRLQRDDTLPSESEFFSETDQSYGPYVAAGNTEQRNVSPIITTTSPTAGFHQTQHFSKSRPGFLQFFGPQNRTSPQPQPLSAPVEGSLLYPNYLPGLQRWKSETRENLSASPVPTPTERSRHSTPQPAASPVFLRCGSEAPPATTSASTFPTTTPTPVRRFDMFQPYRQSPAASDASSAKPPAGYSSEYLDKASKFGKVVPARKPGHHVGPTKNPNCSCESCQRWLAERFQVRGRAFSLGESAMLRRVKK</sequence>
<feature type="compositionally biased region" description="Basic and acidic residues" evidence="1">
    <location>
        <begin position="124"/>
        <end position="137"/>
    </location>
</feature>
<feature type="region of interest" description="Disordered" evidence="1">
    <location>
        <begin position="681"/>
        <end position="720"/>
    </location>
</feature>
<dbReference type="EnsemblMetazoa" id="SCAU001184-RA">
    <property type="protein sequence ID" value="SCAU001184-PA"/>
    <property type="gene ID" value="SCAU001184"/>
</dbReference>
<evidence type="ECO:0000313" key="2">
    <source>
        <dbReference type="EnsemblMetazoa" id="SCAU001184-PB"/>
    </source>
</evidence>
<dbReference type="OrthoDB" id="7676303at2759"/>
<feature type="region of interest" description="Disordered" evidence="1">
    <location>
        <begin position="799"/>
        <end position="826"/>
    </location>
</feature>
<dbReference type="Proteomes" id="UP000095300">
    <property type="component" value="Unassembled WGS sequence"/>
</dbReference>
<reference evidence="3" key="1">
    <citation type="submission" date="2015-05" db="EMBL/GenBank/DDBJ databases">
        <authorList>
            <person name="Wilson R.K."/>
            <person name="Warren W.C."/>
            <person name="Olafson P."/>
        </authorList>
    </citation>
    <scope>NUCLEOTIDE SEQUENCE [LARGE SCALE GENOMIC DNA]</scope>
    <source>
        <strain evidence="3">USDA</strain>
    </source>
</reference>
<feature type="region of interest" description="Disordered" evidence="1">
    <location>
        <begin position="1"/>
        <end position="78"/>
    </location>
</feature>
<organism evidence="2 3">
    <name type="scientific">Stomoxys calcitrans</name>
    <name type="common">Stable fly</name>
    <name type="synonym">Conops calcitrans</name>
    <dbReference type="NCBI Taxonomy" id="35570"/>
    <lineage>
        <taxon>Eukaryota</taxon>
        <taxon>Metazoa</taxon>
        <taxon>Ecdysozoa</taxon>
        <taxon>Arthropoda</taxon>
        <taxon>Hexapoda</taxon>
        <taxon>Insecta</taxon>
        <taxon>Pterygota</taxon>
        <taxon>Neoptera</taxon>
        <taxon>Endopterygota</taxon>
        <taxon>Diptera</taxon>
        <taxon>Brachycera</taxon>
        <taxon>Muscomorpha</taxon>
        <taxon>Muscoidea</taxon>
        <taxon>Muscidae</taxon>
        <taxon>Stomoxys</taxon>
    </lineage>
</organism>
<feature type="compositionally biased region" description="Polar residues" evidence="1">
    <location>
        <begin position="13"/>
        <end position="24"/>
    </location>
</feature>
<keyword evidence="3" id="KW-1185">Reference proteome</keyword>
<feature type="compositionally biased region" description="Polar residues" evidence="1">
    <location>
        <begin position="363"/>
        <end position="375"/>
    </location>
</feature>
<dbReference type="EnsemblMetazoa" id="SCAU001184-RB">
    <property type="protein sequence ID" value="SCAU001184-PB"/>
    <property type="gene ID" value="SCAU001184"/>
</dbReference>
<dbReference type="VEuPathDB" id="VectorBase:SCAU001184"/>